<dbReference type="Proteomes" id="UP000078512">
    <property type="component" value="Unassembled WGS sequence"/>
</dbReference>
<feature type="compositionally biased region" description="Basic residues" evidence="1">
    <location>
        <begin position="27"/>
        <end position="38"/>
    </location>
</feature>
<sequence length="90" mass="11138">MAQPLYSPVCVGRCHRGPDKRPQRWSQRQRQRQRRHQQQHGSNSDIFEQDSLRDQLALLSPQVYTQLEYERARRVKEERHRRKKQRKRDF</sequence>
<dbReference type="EMBL" id="KV442185">
    <property type="protein sequence ID" value="OAQ22284.1"/>
    <property type="molecule type" value="Genomic_DNA"/>
</dbReference>
<gene>
    <name evidence="2" type="ORF">K457DRAFT_1838159</name>
</gene>
<keyword evidence="3" id="KW-1185">Reference proteome</keyword>
<feature type="region of interest" description="Disordered" evidence="1">
    <location>
        <begin position="1"/>
        <end position="49"/>
    </location>
</feature>
<name>A0A197JCV5_9FUNG</name>
<evidence type="ECO:0000313" key="3">
    <source>
        <dbReference type="Proteomes" id="UP000078512"/>
    </source>
</evidence>
<dbReference type="AlphaFoldDB" id="A0A197JCV5"/>
<accession>A0A197JCV5</accession>
<feature type="non-terminal residue" evidence="2">
    <location>
        <position position="90"/>
    </location>
</feature>
<organism evidence="2 3">
    <name type="scientific">Linnemannia elongata AG-77</name>
    <dbReference type="NCBI Taxonomy" id="1314771"/>
    <lineage>
        <taxon>Eukaryota</taxon>
        <taxon>Fungi</taxon>
        <taxon>Fungi incertae sedis</taxon>
        <taxon>Mucoromycota</taxon>
        <taxon>Mortierellomycotina</taxon>
        <taxon>Mortierellomycetes</taxon>
        <taxon>Mortierellales</taxon>
        <taxon>Mortierellaceae</taxon>
        <taxon>Linnemannia</taxon>
    </lineage>
</organism>
<reference evidence="2 3" key="1">
    <citation type="submission" date="2016-05" db="EMBL/GenBank/DDBJ databases">
        <title>Genome sequencing reveals origins of a unique bacterial endosymbiosis in the earliest lineages of terrestrial Fungi.</title>
        <authorList>
            <consortium name="DOE Joint Genome Institute"/>
            <person name="Uehling J."/>
            <person name="Gryganskyi A."/>
            <person name="Hameed K."/>
            <person name="Tschaplinski T."/>
            <person name="Misztal P."/>
            <person name="Wu S."/>
            <person name="Desiro A."/>
            <person name="Vande Pol N."/>
            <person name="Du Z.-Y."/>
            <person name="Zienkiewicz A."/>
            <person name="Zienkiewicz K."/>
            <person name="Morin E."/>
            <person name="Tisserant E."/>
            <person name="Splivallo R."/>
            <person name="Hainaut M."/>
            <person name="Henrissat B."/>
            <person name="Ohm R."/>
            <person name="Kuo A."/>
            <person name="Yan J."/>
            <person name="Lipzen A."/>
            <person name="Nolan M."/>
            <person name="Labutti K."/>
            <person name="Barry K."/>
            <person name="Goldstein A."/>
            <person name="Labbe J."/>
            <person name="Schadt C."/>
            <person name="Tuskan G."/>
            <person name="Grigoriev I."/>
            <person name="Martin F."/>
            <person name="Vilgalys R."/>
            <person name="Bonito G."/>
        </authorList>
    </citation>
    <scope>NUCLEOTIDE SEQUENCE [LARGE SCALE GENOMIC DNA]</scope>
    <source>
        <strain evidence="2 3">AG-77</strain>
    </source>
</reference>
<evidence type="ECO:0000256" key="1">
    <source>
        <dbReference type="SAM" id="MobiDB-lite"/>
    </source>
</evidence>
<proteinExistence type="predicted"/>
<protein>
    <submittedName>
        <fullName evidence="2">Uncharacterized protein</fullName>
    </submittedName>
</protein>
<evidence type="ECO:0000313" key="2">
    <source>
        <dbReference type="EMBL" id="OAQ22284.1"/>
    </source>
</evidence>